<sequence>MVDEDSDDYESLPSTSPLPQHMFAGACAGIMEHIVMYPVDCVKTRMQCLRPVGCSNYPGLLTGLYRLILQEGVPGSLKGSGAVIWGAGPAHAAYFGCYEKMKSTLATAPIGSTHVNHMIAGTCATLLHDAIMTPADAFTPSTCLSRRVLKVCQTMSHKDSDDYESLPSTSPLPQHMFAGACAGIMEHIVMYPVDCVKTRMQCLRPVGCSNYPGLLTGLYRLILQEGVPGSLKGSGAVIWGAGPAHAAYFGCYEKMKSTLATAPIGSTHVNHMIAGTCATLLHDAIMTPADAVKQRLQIYNSPYHNTFDCLRRVCLTEGLGVLYRAYFTQLSMNIPYQTIHFVCYEHAQSLINPNRQYLPWTHVVSGGIAGCFAAAFTNPLDVCKTLLNTQDRCFQKNICIGRFTQSPNPEFRGLFGTAMYVYQMTGLRGFTRGISARILTAVPGTALSWSVYEYFKWRLKARTKALGSDFGETSGGNSVHNIEILPMEKMRVTASSKWIPDSSDLTYTATVNTTSGRSSLQENT</sequence>
<evidence type="ECO:0000256" key="9">
    <source>
        <dbReference type="ARBA" id="ARBA00023065"/>
    </source>
</evidence>
<evidence type="ECO:0000256" key="1">
    <source>
        <dbReference type="ARBA" id="ARBA00004448"/>
    </source>
</evidence>
<feature type="repeat" description="Solcar" evidence="12">
    <location>
        <begin position="266"/>
        <end position="350"/>
    </location>
</feature>
<proteinExistence type="inferred from homology"/>
<name>A0A430QE10_SCHBO</name>
<dbReference type="STRING" id="6184.A0A430QE10"/>
<keyword evidence="10" id="KW-0496">Mitochondrion</keyword>
<comment type="caution">
    <text evidence="14">The sequence shown here is derived from an EMBL/GenBank/DDBJ whole genome shotgun (WGS) entry which is preliminary data.</text>
</comment>
<keyword evidence="15" id="KW-1185">Reference proteome</keyword>
<feature type="repeat" description="Solcar" evidence="12">
    <location>
        <begin position="16"/>
        <end position="104"/>
    </location>
</feature>
<keyword evidence="8" id="KW-0408">Iron</keyword>
<feature type="repeat" description="Solcar" evidence="12">
    <location>
        <begin position="357"/>
        <end position="458"/>
    </location>
</feature>
<dbReference type="Pfam" id="PF00153">
    <property type="entry name" value="Mito_carr"/>
    <property type="match status" value="4"/>
</dbReference>
<dbReference type="InterPro" id="IPR023395">
    <property type="entry name" value="MCP_dom_sf"/>
</dbReference>
<dbReference type="PANTHER" id="PTHR45758:SF20">
    <property type="entry name" value="MITOFERRIN-2"/>
    <property type="match status" value="1"/>
</dbReference>
<dbReference type="GO" id="GO:0015093">
    <property type="term" value="F:ferrous iron transmembrane transporter activity"/>
    <property type="evidence" value="ECO:0007669"/>
    <property type="project" value="TreeGrafter"/>
</dbReference>
<dbReference type="PROSITE" id="PS50920">
    <property type="entry name" value="SOLCAR"/>
    <property type="match status" value="4"/>
</dbReference>
<evidence type="ECO:0000256" key="10">
    <source>
        <dbReference type="ARBA" id="ARBA00023128"/>
    </source>
</evidence>
<keyword evidence="7" id="KW-1133">Transmembrane helix</keyword>
<protein>
    <submittedName>
        <fullName evidence="14">Solute carrier family 25 (Mitochondrial iron transporter), member 28/37</fullName>
    </submittedName>
</protein>
<dbReference type="FunFam" id="1.50.40.10:FF:000029">
    <property type="entry name" value="Solute carrier family 25 member 28"/>
    <property type="match status" value="1"/>
</dbReference>
<comment type="similarity">
    <text evidence="2 13">Belongs to the mitochondrial carrier (TC 2.A.29) family.</text>
</comment>
<evidence type="ECO:0000256" key="6">
    <source>
        <dbReference type="ARBA" id="ARBA00022792"/>
    </source>
</evidence>
<dbReference type="Proteomes" id="UP000290809">
    <property type="component" value="Unassembled WGS sequence"/>
</dbReference>
<dbReference type="InterPro" id="IPR018108">
    <property type="entry name" value="MCP_transmembrane"/>
</dbReference>
<evidence type="ECO:0000313" key="14">
    <source>
        <dbReference type="EMBL" id="RTG85955.1"/>
    </source>
</evidence>
<dbReference type="SUPFAM" id="SSF103506">
    <property type="entry name" value="Mitochondrial carrier"/>
    <property type="match status" value="2"/>
</dbReference>
<keyword evidence="9" id="KW-0406">Ion transport</keyword>
<evidence type="ECO:0000256" key="13">
    <source>
        <dbReference type="RuleBase" id="RU000488"/>
    </source>
</evidence>
<comment type="subcellular location">
    <subcellularLocation>
        <location evidence="1">Mitochondrion inner membrane</location>
        <topology evidence="1">Multi-pass membrane protein</topology>
    </subcellularLocation>
</comment>
<reference evidence="14 15" key="1">
    <citation type="journal article" date="2019" name="PLoS Pathog.">
        <title>Genome sequence of the bovine parasite Schistosoma bovis Tanzania.</title>
        <authorList>
            <person name="Oey H."/>
            <person name="Zakrzewski M."/>
            <person name="Gobert G."/>
            <person name="Gravermann K."/>
            <person name="Stoye J."/>
            <person name="Jones M."/>
            <person name="Mcmanus D."/>
            <person name="Krause L."/>
        </authorList>
    </citation>
    <scope>NUCLEOTIDE SEQUENCE [LARGE SCALE GENOMIC DNA]</scope>
    <source>
        <strain evidence="14 15">TAN1997</strain>
    </source>
</reference>
<evidence type="ECO:0000256" key="11">
    <source>
        <dbReference type="ARBA" id="ARBA00023136"/>
    </source>
</evidence>
<evidence type="ECO:0000256" key="5">
    <source>
        <dbReference type="ARBA" id="ARBA00022692"/>
    </source>
</evidence>
<evidence type="ECO:0000256" key="12">
    <source>
        <dbReference type="PROSITE-ProRule" id="PRU00282"/>
    </source>
</evidence>
<dbReference type="Gene3D" id="1.50.40.10">
    <property type="entry name" value="Mitochondrial carrier domain"/>
    <property type="match status" value="3"/>
</dbReference>
<feature type="repeat" description="Solcar" evidence="12">
    <location>
        <begin position="170"/>
        <end position="258"/>
    </location>
</feature>
<keyword evidence="5 12" id="KW-0812">Transmembrane</keyword>
<dbReference type="PANTHER" id="PTHR45758">
    <property type="entry name" value="MITOFERRIN-1-RELATED"/>
    <property type="match status" value="1"/>
</dbReference>
<keyword evidence="4" id="KW-0410">Iron transport</keyword>
<organism evidence="14 15">
    <name type="scientific">Schistosoma bovis</name>
    <name type="common">Blood fluke</name>
    <dbReference type="NCBI Taxonomy" id="6184"/>
    <lineage>
        <taxon>Eukaryota</taxon>
        <taxon>Metazoa</taxon>
        <taxon>Spiralia</taxon>
        <taxon>Lophotrochozoa</taxon>
        <taxon>Platyhelminthes</taxon>
        <taxon>Trematoda</taxon>
        <taxon>Digenea</taxon>
        <taxon>Strigeidida</taxon>
        <taxon>Schistosomatoidea</taxon>
        <taxon>Schistosomatidae</taxon>
        <taxon>Schistosoma</taxon>
    </lineage>
</organism>
<evidence type="ECO:0000313" key="15">
    <source>
        <dbReference type="Proteomes" id="UP000290809"/>
    </source>
</evidence>
<dbReference type="GO" id="GO:0048250">
    <property type="term" value="P:iron import into the mitochondrion"/>
    <property type="evidence" value="ECO:0007669"/>
    <property type="project" value="TreeGrafter"/>
</dbReference>
<accession>A0A430QE10</accession>
<evidence type="ECO:0000256" key="2">
    <source>
        <dbReference type="ARBA" id="ARBA00006375"/>
    </source>
</evidence>
<evidence type="ECO:0000256" key="4">
    <source>
        <dbReference type="ARBA" id="ARBA00022496"/>
    </source>
</evidence>
<dbReference type="GO" id="GO:0005743">
    <property type="term" value="C:mitochondrial inner membrane"/>
    <property type="evidence" value="ECO:0007669"/>
    <property type="project" value="UniProtKB-SubCell"/>
</dbReference>
<gene>
    <name evidence="14" type="ORF">DC041_0002035</name>
</gene>
<evidence type="ECO:0000256" key="3">
    <source>
        <dbReference type="ARBA" id="ARBA00022448"/>
    </source>
</evidence>
<keyword evidence="3 13" id="KW-0813">Transport</keyword>
<evidence type="ECO:0000256" key="7">
    <source>
        <dbReference type="ARBA" id="ARBA00022989"/>
    </source>
</evidence>
<dbReference type="EMBL" id="QMKO01001882">
    <property type="protein sequence ID" value="RTG85955.1"/>
    <property type="molecule type" value="Genomic_DNA"/>
</dbReference>
<dbReference type="AlphaFoldDB" id="A0A430QE10"/>
<evidence type="ECO:0000256" key="8">
    <source>
        <dbReference type="ARBA" id="ARBA00023004"/>
    </source>
</evidence>
<keyword evidence="6" id="KW-0999">Mitochondrion inner membrane</keyword>
<keyword evidence="11 12" id="KW-0472">Membrane</keyword>